<dbReference type="PANTHER" id="PTHR33908:SF3">
    <property type="entry name" value="UNDECAPRENYL PHOSPHATE-ALPHA-4-AMINO-4-DEOXY-L-ARABINOSE ARABINOSYL TRANSFERASE"/>
    <property type="match status" value="1"/>
</dbReference>
<comment type="subcellular location">
    <subcellularLocation>
        <location evidence="1">Cell membrane</location>
        <topology evidence="1">Multi-pass membrane protein</topology>
    </subcellularLocation>
</comment>
<gene>
    <name evidence="10" type="ORF">JCM19232_437</name>
</gene>
<proteinExistence type="predicted"/>
<dbReference type="GO" id="GO:0010041">
    <property type="term" value="P:response to iron(III) ion"/>
    <property type="evidence" value="ECO:0007669"/>
    <property type="project" value="TreeGrafter"/>
</dbReference>
<evidence type="ECO:0000256" key="1">
    <source>
        <dbReference type="ARBA" id="ARBA00004651"/>
    </source>
</evidence>
<evidence type="ECO:0000259" key="9">
    <source>
        <dbReference type="Pfam" id="PF02366"/>
    </source>
</evidence>
<feature type="domain" description="ArnT-like N-terminal" evidence="9">
    <location>
        <begin position="11"/>
        <end position="165"/>
    </location>
</feature>
<evidence type="ECO:0000256" key="4">
    <source>
        <dbReference type="ARBA" id="ARBA00022679"/>
    </source>
</evidence>
<keyword evidence="3" id="KW-0328">Glycosyltransferase</keyword>
<dbReference type="GO" id="GO:0005886">
    <property type="term" value="C:plasma membrane"/>
    <property type="evidence" value="ECO:0007669"/>
    <property type="project" value="UniProtKB-SubCell"/>
</dbReference>
<dbReference type="GO" id="GO:0009103">
    <property type="term" value="P:lipopolysaccharide biosynthetic process"/>
    <property type="evidence" value="ECO:0007669"/>
    <property type="project" value="UniProtKB-ARBA"/>
</dbReference>
<reference evidence="10 11" key="2">
    <citation type="submission" date="2015-01" db="EMBL/GenBank/DDBJ databases">
        <authorList>
            <consortium name="NBRP consortium"/>
            <person name="Sawabe T."/>
            <person name="Meirelles P."/>
            <person name="Feng G."/>
            <person name="Sayaka M."/>
            <person name="Hattori M."/>
            <person name="Ohkuma M."/>
        </authorList>
    </citation>
    <scope>NUCLEOTIDE SEQUENCE [LARGE SCALE GENOMIC DNA]</scope>
    <source>
        <strain evidence="10 11">JCM19232</strain>
    </source>
</reference>
<dbReference type="Pfam" id="PF02366">
    <property type="entry name" value="PMT"/>
    <property type="match status" value="1"/>
</dbReference>
<dbReference type="GO" id="GO:0000030">
    <property type="term" value="F:mannosyltransferase activity"/>
    <property type="evidence" value="ECO:0007669"/>
    <property type="project" value="InterPro"/>
</dbReference>
<keyword evidence="2" id="KW-1003">Cell membrane</keyword>
<evidence type="ECO:0000256" key="3">
    <source>
        <dbReference type="ARBA" id="ARBA00022676"/>
    </source>
</evidence>
<dbReference type="Proteomes" id="UP000031670">
    <property type="component" value="Unassembled WGS sequence"/>
</dbReference>
<evidence type="ECO:0000256" key="2">
    <source>
        <dbReference type="ARBA" id="ARBA00022475"/>
    </source>
</evidence>
<protein>
    <recommendedName>
        <fullName evidence="9">ArnT-like N-terminal domain-containing protein</fullName>
    </recommendedName>
</protein>
<reference evidence="10 11" key="1">
    <citation type="submission" date="2015-01" db="EMBL/GenBank/DDBJ databases">
        <title>Vibrio sp. C5 JCM 19232 whole genome shotgun sequence.</title>
        <authorList>
            <person name="Sawabe T."/>
            <person name="Meirelles P."/>
            <person name="Feng G."/>
            <person name="Sayaka M."/>
            <person name="Hattori M."/>
            <person name="Ohkuma M."/>
        </authorList>
    </citation>
    <scope>NUCLEOTIDE SEQUENCE [LARGE SCALE GENOMIC DNA]</scope>
    <source>
        <strain evidence="10 11">JCM19232</strain>
    </source>
</reference>
<feature type="transmembrane region" description="Helical" evidence="8">
    <location>
        <begin position="135"/>
        <end position="152"/>
    </location>
</feature>
<dbReference type="AlphaFoldDB" id="A0A0B8PB00"/>
<dbReference type="InterPro" id="IPR003342">
    <property type="entry name" value="ArnT-like_N"/>
</dbReference>
<dbReference type="InterPro" id="IPR050297">
    <property type="entry name" value="LipidA_mod_glycosyltrf_83"/>
</dbReference>
<name>A0A0B8PB00_9VIBR</name>
<sequence>MKSLRMNLWVILAMALLIRLLSLGTYPLMDTTEARYGEMARLMIETNNWITPQFDYGVPFWGKPPLFTWMSAVGIETFGVNEFAVRVPHWIAGILTIMVMALFARRFNFSGMITALVLATCGVFAVSSGAVMTDMALTLGMSLAMTGFYLAWKGNKAFWLLRFLWPCYRSIS</sequence>
<keyword evidence="6 8" id="KW-1133">Transmembrane helix</keyword>
<evidence type="ECO:0000256" key="7">
    <source>
        <dbReference type="ARBA" id="ARBA00023136"/>
    </source>
</evidence>
<evidence type="ECO:0000313" key="10">
    <source>
        <dbReference type="EMBL" id="GAM60104.1"/>
    </source>
</evidence>
<dbReference type="GO" id="GO:0006493">
    <property type="term" value="P:protein O-linked glycosylation"/>
    <property type="evidence" value="ECO:0007669"/>
    <property type="project" value="InterPro"/>
</dbReference>
<evidence type="ECO:0000256" key="8">
    <source>
        <dbReference type="SAM" id="Phobius"/>
    </source>
</evidence>
<evidence type="ECO:0000256" key="5">
    <source>
        <dbReference type="ARBA" id="ARBA00022692"/>
    </source>
</evidence>
<organism evidence="10 11">
    <name type="scientific">Vibrio ishigakensis</name>
    <dbReference type="NCBI Taxonomy" id="1481914"/>
    <lineage>
        <taxon>Bacteria</taxon>
        <taxon>Pseudomonadati</taxon>
        <taxon>Pseudomonadota</taxon>
        <taxon>Gammaproteobacteria</taxon>
        <taxon>Vibrionales</taxon>
        <taxon>Vibrionaceae</taxon>
        <taxon>Vibrio</taxon>
    </lineage>
</organism>
<accession>A0A0B8PB00</accession>
<comment type="caution">
    <text evidence="10">The sequence shown here is derived from an EMBL/GenBank/DDBJ whole genome shotgun (WGS) entry which is preliminary data.</text>
</comment>
<dbReference type="GO" id="GO:0016763">
    <property type="term" value="F:pentosyltransferase activity"/>
    <property type="evidence" value="ECO:0007669"/>
    <property type="project" value="TreeGrafter"/>
</dbReference>
<keyword evidence="4" id="KW-0808">Transferase</keyword>
<feature type="transmembrane region" description="Helical" evidence="8">
    <location>
        <begin position="87"/>
        <end position="104"/>
    </location>
</feature>
<evidence type="ECO:0000313" key="11">
    <source>
        <dbReference type="Proteomes" id="UP000031670"/>
    </source>
</evidence>
<feature type="transmembrane region" description="Helical" evidence="8">
    <location>
        <begin position="111"/>
        <end position="129"/>
    </location>
</feature>
<dbReference type="PANTHER" id="PTHR33908">
    <property type="entry name" value="MANNOSYLTRANSFERASE YKCB-RELATED"/>
    <property type="match status" value="1"/>
</dbReference>
<evidence type="ECO:0000256" key="6">
    <source>
        <dbReference type="ARBA" id="ARBA00022989"/>
    </source>
</evidence>
<keyword evidence="7 8" id="KW-0472">Membrane</keyword>
<keyword evidence="5 8" id="KW-0812">Transmembrane</keyword>
<dbReference type="EMBL" id="BBSA01000001">
    <property type="protein sequence ID" value="GAM60104.1"/>
    <property type="molecule type" value="Genomic_DNA"/>
</dbReference>